<dbReference type="Proteomes" id="UP000030748">
    <property type="component" value="Unassembled WGS sequence"/>
</dbReference>
<evidence type="ECO:0000313" key="3">
    <source>
        <dbReference type="EMBL" id="EYU17713.1"/>
    </source>
</evidence>
<feature type="non-terminal residue" evidence="3">
    <location>
        <position position="1"/>
    </location>
</feature>
<evidence type="ECO:0000256" key="2">
    <source>
        <dbReference type="ARBA" id="ARBA00023315"/>
    </source>
</evidence>
<organism evidence="3 4">
    <name type="scientific">Erythranthe guttata</name>
    <name type="common">Yellow monkey flower</name>
    <name type="synonym">Mimulus guttatus</name>
    <dbReference type="NCBI Taxonomy" id="4155"/>
    <lineage>
        <taxon>Eukaryota</taxon>
        <taxon>Viridiplantae</taxon>
        <taxon>Streptophyta</taxon>
        <taxon>Embryophyta</taxon>
        <taxon>Tracheophyta</taxon>
        <taxon>Spermatophyta</taxon>
        <taxon>Magnoliopsida</taxon>
        <taxon>eudicotyledons</taxon>
        <taxon>Gunneridae</taxon>
        <taxon>Pentapetalae</taxon>
        <taxon>asterids</taxon>
        <taxon>lamiids</taxon>
        <taxon>Lamiales</taxon>
        <taxon>Phrymaceae</taxon>
        <taxon>Erythranthe</taxon>
    </lineage>
</organism>
<evidence type="ECO:0000256" key="1">
    <source>
        <dbReference type="ARBA" id="ARBA00022679"/>
    </source>
</evidence>
<sequence length="152" mass="16714">ENLTVDVRGRTNPPMPLNYFGNCLGGGIAKIKHKTLVGEEGFVIAAEAIALDIKNRVNNKDEVLKGVENWMSDSEKFVGMRTVGVSGSPKFDLCDADFGLGRARKLDGEKYSISLCKSNDSEGGLEIGMNIKQDKTRRKLSRVLHTKVEDEN</sequence>
<dbReference type="InterPro" id="IPR023213">
    <property type="entry name" value="CAT-like_dom_sf"/>
</dbReference>
<dbReference type="AlphaFoldDB" id="A0A022PSB2"/>
<gene>
    <name evidence="3" type="ORF">MIMGU_mgv1a021357mg</name>
</gene>
<dbReference type="STRING" id="4155.A0A022PSB2"/>
<keyword evidence="4" id="KW-1185">Reference proteome</keyword>
<dbReference type="GO" id="GO:0016747">
    <property type="term" value="F:acyltransferase activity, transferring groups other than amino-acyl groups"/>
    <property type="evidence" value="ECO:0007669"/>
    <property type="project" value="UniProtKB-ARBA"/>
</dbReference>
<protein>
    <submittedName>
        <fullName evidence="3">Uncharacterized protein</fullName>
    </submittedName>
</protein>
<dbReference type="InterPro" id="IPR051504">
    <property type="entry name" value="Plant_metabolite_acyltrans"/>
</dbReference>
<dbReference type="PANTHER" id="PTHR31625">
    <property type="match status" value="1"/>
</dbReference>
<evidence type="ECO:0000313" key="4">
    <source>
        <dbReference type="Proteomes" id="UP000030748"/>
    </source>
</evidence>
<accession>A0A022PSB2</accession>
<keyword evidence="1" id="KW-0808">Transferase</keyword>
<dbReference type="EMBL" id="KI632363">
    <property type="protein sequence ID" value="EYU17713.1"/>
    <property type="molecule type" value="Genomic_DNA"/>
</dbReference>
<dbReference type="Pfam" id="PF02458">
    <property type="entry name" value="Transferase"/>
    <property type="match status" value="1"/>
</dbReference>
<dbReference type="Gene3D" id="3.30.559.10">
    <property type="entry name" value="Chloramphenicol acetyltransferase-like domain"/>
    <property type="match status" value="1"/>
</dbReference>
<keyword evidence="2" id="KW-0012">Acyltransferase</keyword>
<name>A0A022PSB2_ERYGU</name>
<reference evidence="3 4" key="1">
    <citation type="journal article" date="2013" name="Proc. Natl. Acad. Sci. U.S.A.">
        <title>Fine-scale variation in meiotic recombination in Mimulus inferred from population shotgun sequencing.</title>
        <authorList>
            <person name="Hellsten U."/>
            <person name="Wright K.M."/>
            <person name="Jenkins J."/>
            <person name="Shu S."/>
            <person name="Yuan Y."/>
            <person name="Wessler S.R."/>
            <person name="Schmutz J."/>
            <person name="Willis J.H."/>
            <person name="Rokhsar D.S."/>
        </authorList>
    </citation>
    <scope>NUCLEOTIDE SEQUENCE [LARGE SCALE GENOMIC DNA]</scope>
    <source>
        <strain evidence="4">cv. DUN x IM62</strain>
    </source>
</reference>
<proteinExistence type="predicted"/>